<dbReference type="InterPro" id="IPR047242">
    <property type="entry name" value="CDC5L/Cef1"/>
</dbReference>
<dbReference type="Pfam" id="PF11831">
    <property type="entry name" value="Myb_Cef"/>
    <property type="match status" value="1"/>
</dbReference>
<reference evidence="11 12" key="1">
    <citation type="submission" date="2017-12" db="EMBL/GenBank/DDBJ databases">
        <title>Sequencing, de novo assembly and annotation of complete genome of a new Thraustochytrid species, strain FCC1311.</title>
        <authorList>
            <person name="Sedici K."/>
            <person name="Godart F."/>
            <person name="Aiese Cigliano R."/>
            <person name="Sanseverino W."/>
            <person name="Barakat M."/>
            <person name="Ortet P."/>
            <person name="Marechal E."/>
            <person name="Cagnac O."/>
            <person name="Amato A."/>
        </authorList>
    </citation>
    <scope>NUCLEOTIDE SEQUENCE [LARGE SCALE GENOMIC DNA]</scope>
</reference>
<dbReference type="InterPro" id="IPR017930">
    <property type="entry name" value="Myb_dom"/>
</dbReference>
<evidence type="ECO:0000256" key="4">
    <source>
        <dbReference type="ARBA" id="ARBA00022737"/>
    </source>
</evidence>
<dbReference type="FunFam" id="1.10.10.60:FF:000021">
    <property type="entry name" value="CDC5 cell division cycle 5-like"/>
    <property type="match status" value="1"/>
</dbReference>
<protein>
    <submittedName>
        <fullName evidence="11">Cell division cycle 5-like protein</fullName>
    </submittedName>
</protein>
<feature type="region of interest" description="Disordered" evidence="8">
    <location>
        <begin position="108"/>
        <end position="146"/>
    </location>
</feature>
<evidence type="ECO:0000256" key="2">
    <source>
        <dbReference type="ARBA" id="ARBA00022664"/>
    </source>
</evidence>
<feature type="compositionally biased region" description="Basic and acidic residues" evidence="8">
    <location>
        <begin position="496"/>
        <end position="506"/>
    </location>
</feature>
<dbReference type="PROSITE" id="PS50090">
    <property type="entry name" value="MYB_LIKE"/>
    <property type="match status" value="2"/>
</dbReference>
<comment type="similarity">
    <text evidence="1">Belongs to the CEF1 family.</text>
</comment>
<dbReference type="AlphaFoldDB" id="A0A2R5GJV9"/>
<dbReference type="GO" id="GO:0000974">
    <property type="term" value="C:Prp19 complex"/>
    <property type="evidence" value="ECO:0007669"/>
    <property type="project" value="InterPro"/>
</dbReference>
<dbReference type="CDD" id="cd00167">
    <property type="entry name" value="SANT"/>
    <property type="match status" value="1"/>
</dbReference>
<dbReference type="GO" id="GO:0005681">
    <property type="term" value="C:spliceosomal complex"/>
    <property type="evidence" value="ECO:0007669"/>
    <property type="project" value="UniProtKB-KW"/>
</dbReference>
<dbReference type="PANTHER" id="PTHR45885">
    <property type="entry name" value="CELL DIVISION CYCLE 5-LIKE PROTEIN"/>
    <property type="match status" value="1"/>
</dbReference>
<dbReference type="SUPFAM" id="SSF46689">
    <property type="entry name" value="Homeodomain-like"/>
    <property type="match status" value="1"/>
</dbReference>
<dbReference type="GO" id="GO:0000398">
    <property type="term" value="P:mRNA splicing, via spliceosome"/>
    <property type="evidence" value="ECO:0007669"/>
    <property type="project" value="InterPro"/>
</dbReference>
<keyword evidence="5" id="KW-0238">DNA-binding</keyword>
<feature type="region of interest" description="Disordered" evidence="8">
    <location>
        <begin position="440"/>
        <end position="477"/>
    </location>
</feature>
<sequence>MRVLVKGGVWKNSEDEILKAAIMKYGKNQWPRVASLLPRKTAKQCKRRWNEWLDPMIKKTEWTREEDEKLLHLTKLMPTQWRTIAPMVGRTPGQCLERYGQLLDMAGAGEDQGQEGEADRARNARLDRLDTNPEDKPARPDPIDMDDDEKEMLSEAKARLANVNGKKAKRKAREKLLENARRMAKLQKYRELKAAGMSSHRALLDRREKGEIDYAAEIPFERRVPIGFYDTTEEQEEGVRRANTAVSRKRLLEAANDDPNKRRKATDAAVKREREKFDKLAKDNLEQALKLVDERNGDLGNSVRAKRIPLVLPAPQVSDQDIDIIAKLGRKRPRGVRASGTGADLLDGTYAAQESAARRDAMRTPVAPDLVMEEARNHVKRSNAQTPLEGGKALPIDKGTGFAGSAIAPSVRLAPSVTTAAAAAAAELGVRDHLRINQEVEPATEALPSRREAKAQRKAATAQLRAGLKGLPEPKYDHYEGQFASEAAASDGEEDAANKRSEDAAHLEKVERERRIANEKHRLLNRTDVAKRELPIPTTAPPQDTAAAAAAVDLALVSHVEEASLRETIAGSWAEEIHKLVDDDAHGRDRKRPAGIEAAFELLRNESRELFGDAYENPDLKAFGKQLELAHASLRVAPSEVRVSKGRKNKTKLIAETPFTLEEGTVGSSEEARAFTFHAIEARIQEMERQRAKLVDRATKLTLGLQQRAARAAAAFKEAQASLETSLRNQSTFAHMQQIELAAIPNRLEDWQQRAMVMEARERELQQAFVDTM</sequence>
<evidence type="ECO:0000256" key="5">
    <source>
        <dbReference type="ARBA" id="ARBA00023125"/>
    </source>
</evidence>
<dbReference type="InterPro" id="IPR009057">
    <property type="entry name" value="Homeodomain-like_sf"/>
</dbReference>
<dbReference type="InterPro" id="IPR001005">
    <property type="entry name" value="SANT/Myb"/>
</dbReference>
<keyword evidence="4" id="KW-0677">Repeat</keyword>
<dbReference type="PANTHER" id="PTHR45885:SF1">
    <property type="entry name" value="CELL DIVISION CYCLE 5-LIKE PROTEIN"/>
    <property type="match status" value="1"/>
</dbReference>
<keyword evidence="12" id="KW-1185">Reference proteome</keyword>
<dbReference type="InterPro" id="IPR021786">
    <property type="entry name" value="Cdc5p/Cef1_C"/>
</dbReference>
<keyword evidence="6" id="KW-0508">mRNA splicing</keyword>
<keyword evidence="3" id="KW-0747">Spliceosome</keyword>
<evidence type="ECO:0000256" key="8">
    <source>
        <dbReference type="SAM" id="MobiDB-lite"/>
    </source>
</evidence>
<dbReference type="InParanoid" id="A0A2R5GJV9"/>
<organism evidence="11 12">
    <name type="scientific">Hondaea fermentalgiana</name>
    <dbReference type="NCBI Taxonomy" id="2315210"/>
    <lineage>
        <taxon>Eukaryota</taxon>
        <taxon>Sar</taxon>
        <taxon>Stramenopiles</taxon>
        <taxon>Bigyra</taxon>
        <taxon>Labyrinthulomycetes</taxon>
        <taxon>Thraustochytrida</taxon>
        <taxon>Thraustochytriidae</taxon>
        <taxon>Hondaea</taxon>
    </lineage>
</organism>
<evidence type="ECO:0000256" key="6">
    <source>
        <dbReference type="ARBA" id="ARBA00023187"/>
    </source>
</evidence>
<keyword evidence="11" id="KW-0131">Cell cycle</keyword>
<feature type="domain" description="Myb-like" evidence="9">
    <location>
        <begin position="54"/>
        <end position="103"/>
    </location>
</feature>
<keyword evidence="2" id="KW-0507">mRNA processing</keyword>
<dbReference type="EMBL" id="BEYU01000092">
    <property type="protein sequence ID" value="GBG31170.1"/>
    <property type="molecule type" value="Genomic_DNA"/>
</dbReference>
<keyword evidence="7" id="KW-0539">Nucleus</keyword>
<dbReference type="PROSITE" id="PS51294">
    <property type="entry name" value="HTH_MYB"/>
    <property type="match status" value="2"/>
</dbReference>
<name>A0A2R5GJV9_9STRA</name>
<feature type="compositionally biased region" description="Basic and acidic residues" evidence="8">
    <location>
        <begin position="117"/>
        <end position="142"/>
    </location>
</feature>
<dbReference type="OrthoDB" id="1410009at2759"/>
<feature type="region of interest" description="Disordered" evidence="8">
    <location>
        <begin position="487"/>
        <end position="506"/>
    </location>
</feature>
<dbReference type="Pfam" id="PF00249">
    <property type="entry name" value="Myb_DNA-binding"/>
    <property type="match status" value="2"/>
</dbReference>
<dbReference type="GO" id="GO:0051301">
    <property type="term" value="P:cell division"/>
    <property type="evidence" value="ECO:0007669"/>
    <property type="project" value="UniProtKB-KW"/>
</dbReference>
<gene>
    <name evidence="11" type="ORF">FCC1311_073912</name>
</gene>
<evidence type="ECO:0000256" key="7">
    <source>
        <dbReference type="ARBA" id="ARBA00023242"/>
    </source>
</evidence>
<evidence type="ECO:0000256" key="1">
    <source>
        <dbReference type="ARBA" id="ARBA00010506"/>
    </source>
</evidence>
<evidence type="ECO:0000313" key="11">
    <source>
        <dbReference type="EMBL" id="GBG31170.1"/>
    </source>
</evidence>
<evidence type="ECO:0000259" key="9">
    <source>
        <dbReference type="PROSITE" id="PS50090"/>
    </source>
</evidence>
<feature type="domain" description="Myb-like" evidence="9">
    <location>
        <begin position="2"/>
        <end position="53"/>
    </location>
</feature>
<dbReference type="SMART" id="SM00717">
    <property type="entry name" value="SANT"/>
    <property type="match status" value="2"/>
</dbReference>
<evidence type="ECO:0000256" key="3">
    <source>
        <dbReference type="ARBA" id="ARBA00022728"/>
    </source>
</evidence>
<evidence type="ECO:0000259" key="10">
    <source>
        <dbReference type="PROSITE" id="PS51294"/>
    </source>
</evidence>
<dbReference type="GO" id="GO:0003677">
    <property type="term" value="F:DNA binding"/>
    <property type="evidence" value="ECO:0007669"/>
    <property type="project" value="UniProtKB-KW"/>
</dbReference>
<dbReference type="Proteomes" id="UP000241890">
    <property type="component" value="Unassembled WGS sequence"/>
</dbReference>
<dbReference type="Gene3D" id="1.10.10.60">
    <property type="entry name" value="Homeodomain-like"/>
    <property type="match status" value="2"/>
</dbReference>
<comment type="caution">
    <text evidence="11">The sequence shown here is derived from an EMBL/GenBank/DDBJ whole genome shotgun (WGS) entry which is preliminary data.</text>
</comment>
<dbReference type="CDD" id="cd11659">
    <property type="entry name" value="SANT_CDC5_II"/>
    <property type="match status" value="1"/>
</dbReference>
<evidence type="ECO:0000313" key="12">
    <source>
        <dbReference type="Proteomes" id="UP000241890"/>
    </source>
</evidence>
<feature type="domain" description="HTH myb-type" evidence="10">
    <location>
        <begin position="58"/>
        <end position="107"/>
    </location>
</feature>
<accession>A0A2R5GJV9</accession>
<feature type="domain" description="HTH myb-type" evidence="10">
    <location>
        <begin position="1"/>
        <end position="57"/>
    </location>
</feature>
<dbReference type="InterPro" id="IPR047240">
    <property type="entry name" value="SANT_CDC5L_II"/>
</dbReference>
<proteinExistence type="inferred from homology"/>
<keyword evidence="11" id="KW-0132">Cell division</keyword>